<feature type="region of interest" description="Disordered" evidence="1">
    <location>
        <begin position="125"/>
        <end position="163"/>
    </location>
</feature>
<accession>A0A8X7CNN3</accession>
<feature type="region of interest" description="Disordered" evidence="1">
    <location>
        <begin position="1"/>
        <end position="35"/>
    </location>
</feature>
<feature type="region of interest" description="Disordered" evidence="1">
    <location>
        <begin position="191"/>
        <end position="215"/>
    </location>
</feature>
<feature type="compositionally biased region" description="Basic and acidic residues" evidence="1">
    <location>
        <begin position="125"/>
        <end position="139"/>
    </location>
</feature>
<feature type="compositionally biased region" description="Basic and acidic residues" evidence="1">
    <location>
        <begin position="146"/>
        <end position="159"/>
    </location>
</feature>
<dbReference type="Proteomes" id="UP000886998">
    <property type="component" value="Unassembled WGS sequence"/>
</dbReference>
<comment type="caution">
    <text evidence="2">The sequence shown here is derived from an EMBL/GenBank/DDBJ whole genome shotgun (WGS) entry which is preliminary data.</text>
</comment>
<evidence type="ECO:0000313" key="3">
    <source>
        <dbReference type="Proteomes" id="UP000886998"/>
    </source>
</evidence>
<evidence type="ECO:0000256" key="1">
    <source>
        <dbReference type="SAM" id="MobiDB-lite"/>
    </source>
</evidence>
<organism evidence="2 3">
    <name type="scientific">Trichonephila inaurata madagascariensis</name>
    <dbReference type="NCBI Taxonomy" id="2747483"/>
    <lineage>
        <taxon>Eukaryota</taxon>
        <taxon>Metazoa</taxon>
        <taxon>Ecdysozoa</taxon>
        <taxon>Arthropoda</taxon>
        <taxon>Chelicerata</taxon>
        <taxon>Arachnida</taxon>
        <taxon>Araneae</taxon>
        <taxon>Araneomorphae</taxon>
        <taxon>Entelegynae</taxon>
        <taxon>Araneoidea</taxon>
        <taxon>Nephilidae</taxon>
        <taxon>Trichonephila</taxon>
        <taxon>Trichonephila inaurata</taxon>
    </lineage>
</organism>
<gene>
    <name evidence="2" type="ORF">TNIN_403971</name>
</gene>
<dbReference type="EMBL" id="BMAV01020898">
    <property type="protein sequence ID" value="GFY74706.1"/>
    <property type="molecule type" value="Genomic_DNA"/>
</dbReference>
<evidence type="ECO:0000313" key="2">
    <source>
        <dbReference type="EMBL" id="GFY74706.1"/>
    </source>
</evidence>
<protein>
    <submittedName>
        <fullName evidence="2">Uncharacterized protein</fullName>
    </submittedName>
</protein>
<feature type="compositionally biased region" description="Basic and acidic residues" evidence="1">
    <location>
        <begin position="197"/>
        <end position="215"/>
    </location>
</feature>
<sequence>MELMSSQPFADQRDNRVSEARDWSPKKSDLNQQDIEPSVKKIKKFKGDSIFEVPCSVANVSKSRRHSSVATLPIRESPQMEKSFLNVNKTLNTSVKRSQMHKKSTPKKEVLLKSLPVTTVATNEEAVRESHGDALDIRESSPFLPDSKEKRVSKRREWTSDSFSGGVKDIKRVVTRKIARPSSNLVLRTAEIDNEEGQLRRKSSDSKKKTRIQDQ</sequence>
<dbReference type="AlphaFoldDB" id="A0A8X7CNN3"/>
<proteinExistence type="predicted"/>
<reference evidence="2" key="1">
    <citation type="submission" date="2020-08" db="EMBL/GenBank/DDBJ databases">
        <title>Multicomponent nature underlies the extraordinary mechanical properties of spider dragline silk.</title>
        <authorList>
            <person name="Kono N."/>
            <person name="Nakamura H."/>
            <person name="Mori M."/>
            <person name="Yoshida Y."/>
            <person name="Ohtoshi R."/>
            <person name="Malay A.D."/>
            <person name="Moran D.A.P."/>
            <person name="Tomita M."/>
            <person name="Numata K."/>
            <person name="Arakawa K."/>
        </authorList>
    </citation>
    <scope>NUCLEOTIDE SEQUENCE</scope>
</reference>
<feature type="compositionally biased region" description="Basic and acidic residues" evidence="1">
    <location>
        <begin position="11"/>
        <end position="29"/>
    </location>
</feature>
<name>A0A8X7CNN3_9ARAC</name>
<keyword evidence="3" id="KW-1185">Reference proteome</keyword>